<dbReference type="PANTHER" id="PTHR34472">
    <property type="entry name" value="SULFUR CARRIER PROTEIN THIS"/>
    <property type="match status" value="1"/>
</dbReference>
<dbReference type="Proteomes" id="UP000005297">
    <property type="component" value="Unassembled WGS sequence"/>
</dbReference>
<dbReference type="Gene3D" id="3.10.20.30">
    <property type="match status" value="1"/>
</dbReference>
<dbReference type="SUPFAM" id="SSF54285">
    <property type="entry name" value="MoaD/ThiS"/>
    <property type="match status" value="1"/>
</dbReference>
<dbReference type="STRING" id="314344.AL013_05685"/>
<evidence type="ECO:0008006" key="3">
    <source>
        <dbReference type="Google" id="ProtNLM"/>
    </source>
</evidence>
<dbReference type="InterPro" id="IPR016155">
    <property type="entry name" value="Mopterin_synth/thiamin_S_b"/>
</dbReference>
<proteinExistence type="predicted"/>
<dbReference type="InterPro" id="IPR012675">
    <property type="entry name" value="Beta-grasp_dom_sf"/>
</dbReference>
<keyword evidence="2" id="KW-1185">Reference proteome</keyword>
<comment type="caution">
    <text evidence="1">The sequence shown here is derived from an EMBL/GenBank/DDBJ whole genome shotgun (WGS) entry which is preliminary data.</text>
</comment>
<dbReference type="InterPro" id="IPR003749">
    <property type="entry name" value="ThiS/MoaD-like"/>
</dbReference>
<name>Q0EW96_9PROT</name>
<dbReference type="AlphaFoldDB" id="Q0EW96"/>
<evidence type="ECO:0000313" key="1">
    <source>
        <dbReference type="EMBL" id="EAU53575.1"/>
    </source>
</evidence>
<dbReference type="EMBL" id="AATS01000021">
    <property type="protein sequence ID" value="EAU53575.1"/>
    <property type="molecule type" value="Genomic_DNA"/>
</dbReference>
<dbReference type="InParanoid" id="Q0EW96"/>
<dbReference type="InterPro" id="IPR010035">
    <property type="entry name" value="Thi_S"/>
</dbReference>
<accession>Q0EW96</accession>
<organism evidence="1 2">
    <name type="scientific">Mariprofundus ferrooxydans PV-1</name>
    <dbReference type="NCBI Taxonomy" id="314345"/>
    <lineage>
        <taxon>Bacteria</taxon>
        <taxon>Pseudomonadati</taxon>
        <taxon>Pseudomonadota</taxon>
        <taxon>Candidatius Mariprofundia</taxon>
        <taxon>Mariprofundales</taxon>
        <taxon>Mariprofundaceae</taxon>
        <taxon>Mariprofundus</taxon>
    </lineage>
</organism>
<dbReference type="eggNOG" id="COG2104">
    <property type="taxonomic scope" value="Bacteria"/>
</dbReference>
<evidence type="ECO:0000313" key="2">
    <source>
        <dbReference type="Proteomes" id="UP000005297"/>
    </source>
</evidence>
<dbReference type="Pfam" id="PF02597">
    <property type="entry name" value="ThiS"/>
    <property type="match status" value="1"/>
</dbReference>
<dbReference type="HOGENOM" id="CLU_174611_3_0_0"/>
<reference evidence="1 2" key="1">
    <citation type="submission" date="2006-09" db="EMBL/GenBank/DDBJ databases">
        <authorList>
            <person name="Emerson D."/>
            <person name="Ferriera S."/>
            <person name="Johnson J."/>
            <person name="Kravitz S."/>
            <person name="Halpern A."/>
            <person name="Remington K."/>
            <person name="Beeson K."/>
            <person name="Tran B."/>
            <person name="Rogers Y.-H."/>
            <person name="Friedman R."/>
            <person name="Venter J.C."/>
        </authorList>
    </citation>
    <scope>NUCLEOTIDE SEQUENCE [LARGE SCALE GENOMIC DNA]</scope>
    <source>
        <strain evidence="1 2">PV-1</strain>
    </source>
</reference>
<dbReference type="CDD" id="cd00565">
    <property type="entry name" value="Ubl_ThiS"/>
    <property type="match status" value="1"/>
</dbReference>
<protein>
    <recommendedName>
        <fullName evidence="3">Thiamine biosynthesis protein ThiS</fullName>
    </recommendedName>
</protein>
<sequence length="82" mass="8896">MLQNRVVSGQRGNMPKTIMIRLNGEEYSTGAATLAGLISELGLEQRMIAIERNLEVVPKSQYASTPLITGDRIELVHMIGGG</sequence>
<gene>
    <name evidence="1" type="ORF">SPV1_03018</name>
</gene>
<dbReference type="PANTHER" id="PTHR34472:SF1">
    <property type="entry name" value="SULFUR CARRIER PROTEIN THIS"/>
    <property type="match status" value="1"/>
</dbReference>
<dbReference type="NCBIfam" id="TIGR01683">
    <property type="entry name" value="thiS"/>
    <property type="match status" value="1"/>
</dbReference>